<evidence type="ECO:0000313" key="2">
    <source>
        <dbReference type="EMBL" id="GJF00048.1"/>
    </source>
</evidence>
<organism evidence="2 3">
    <name type="scientific">Phanerochaete sordida</name>
    <dbReference type="NCBI Taxonomy" id="48140"/>
    <lineage>
        <taxon>Eukaryota</taxon>
        <taxon>Fungi</taxon>
        <taxon>Dikarya</taxon>
        <taxon>Basidiomycota</taxon>
        <taxon>Agaricomycotina</taxon>
        <taxon>Agaricomycetes</taxon>
        <taxon>Polyporales</taxon>
        <taxon>Phanerochaetaceae</taxon>
        <taxon>Phanerochaete</taxon>
    </lineage>
</organism>
<gene>
    <name evidence="2" type="ORF">PsYK624_163250</name>
</gene>
<dbReference type="Proteomes" id="UP000703269">
    <property type="component" value="Unassembled WGS sequence"/>
</dbReference>
<protein>
    <submittedName>
        <fullName evidence="2">Uncharacterized protein</fullName>
    </submittedName>
</protein>
<dbReference type="EMBL" id="BPQB01000131">
    <property type="protein sequence ID" value="GJF00048.1"/>
    <property type="molecule type" value="Genomic_DNA"/>
</dbReference>
<accession>A0A9P3LNB2</accession>
<keyword evidence="3" id="KW-1185">Reference proteome</keyword>
<evidence type="ECO:0000256" key="1">
    <source>
        <dbReference type="SAM" id="MobiDB-lite"/>
    </source>
</evidence>
<reference evidence="2 3" key="1">
    <citation type="submission" date="2021-08" db="EMBL/GenBank/DDBJ databases">
        <title>Draft Genome Sequence of Phanerochaete sordida strain YK-624.</title>
        <authorList>
            <person name="Mori T."/>
            <person name="Dohra H."/>
            <person name="Suzuki T."/>
            <person name="Kawagishi H."/>
            <person name="Hirai H."/>
        </authorList>
    </citation>
    <scope>NUCLEOTIDE SEQUENCE [LARGE SCALE GENOMIC DNA]</scope>
    <source>
        <strain evidence="2 3">YK-624</strain>
    </source>
</reference>
<dbReference type="AlphaFoldDB" id="A0A9P3LNB2"/>
<name>A0A9P3LNB2_9APHY</name>
<sequence>MQRVGSESHVHACAAKLIPTEVLHHVLSYAVASYFEDLVAGALEFDWQKDKALRDLTGRELRDALSQETNRRLKAEEERDRVLPPSVDALLCASYQLRHVTLQVLSKTLAIPYEAEGVGRLHDLHPRAILSTFRRQLWDEKTDIRVEPRDDFAEQTSLSPVLSTYYTIAALQREIINARIFGFKSNIAMGADVFGLALAPWLSGHVPRWTKNARANLSRCSPAMRDMLAPHVGAAVARAHVEEIFSVFFVIADKLWDTIEEHYLDHVGDNPLAFIPPLFALLHFTLQDGITRLNGLLDLIQTRYTALRLLANDLVLPQPVDEMIRPKHLRRLILTTIHIQNGQLEGDAFEELVETASEIHRMLSKRYLTVWGSRPHDPEDDADEAPPTGPERVEDAGADPA</sequence>
<evidence type="ECO:0000313" key="3">
    <source>
        <dbReference type="Proteomes" id="UP000703269"/>
    </source>
</evidence>
<feature type="region of interest" description="Disordered" evidence="1">
    <location>
        <begin position="373"/>
        <end position="401"/>
    </location>
</feature>
<proteinExistence type="predicted"/>
<comment type="caution">
    <text evidence="2">The sequence shown here is derived from an EMBL/GenBank/DDBJ whole genome shotgun (WGS) entry which is preliminary data.</text>
</comment>